<evidence type="ECO:0000313" key="2">
    <source>
        <dbReference type="EMBL" id="KAK2824941.1"/>
    </source>
</evidence>
<dbReference type="EMBL" id="JAVHJS010000020">
    <property type="protein sequence ID" value="KAK2824941.1"/>
    <property type="molecule type" value="Genomic_DNA"/>
</dbReference>
<gene>
    <name evidence="2" type="ORF">Q7C36_018868</name>
</gene>
<name>A0AA88S1E5_TACVA</name>
<sequence>MKTPHNGAGLRKQTQKRASRKSETFLRTEKVLRPTKAYCIYIYKLNKSSPAVKDTVAVPGWLCTRVGTEAARLAKFNRRGTITQREGFSPHKIKDAVHAAFQQAR</sequence>
<accession>A0AA88S1E5</accession>
<dbReference type="AlphaFoldDB" id="A0AA88S1E5"/>
<evidence type="ECO:0000256" key="1">
    <source>
        <dbReference type="SAM" id="MobiDB-lite"/>
    </source>
</evidence>
<evidence type="ECO:0000313" key="3">
    <source>
        <dbReference type="Proteomes" id="UP001187315"/>
    </source>
</evidence>
<organism evidence="2 3">
    <name type="scientific">Tachysurus vachellii</name>
    <name type="common">Darkbarbel catfish</name>
    <name type="synonym">Pelteobagrus vachellii</name>
    <dbReference type="NCBI Taxonomy" id="175792"/>
    <lineage>
        <taxon>Eukaryota</taxon>
        <taxon>Metazoa</taxon>
        <taxon>Chordata</taxon>
        <taxon>Craniata</taxon>
        <taxon>Vertebrata</taxon>
        <taxon>Euteleostomi</taxon>
        <taxon>Actinopterygii</taxon>
        <taxon>Neopterygii</taxon>
        <taxon>Teleostei</taxon>
        <taxon>Ostariophysi</taxon>
        <taxon>Siluriformes</taxon>
        <taxon>Bagridae</taxon>
        <taxon>Tachysurus</taxon>
    </lineage>
</organism>
<dbReference type="Proteomes" id="UP001187315">
    <property type="component" value="Unassembled WGS sequence"/>
</dbReference>
<protein>
    <submittedName>
        <fullName evidence="2">Uncharacterized protein</fullName>
    </submittedName>
</protein>
<feature type="region of interest" description="Disordered" evidence="1">
    <location>
        <begin position="1"/>
        <end position="23"/>
    </location>
</feature>
<keyword evidence="3" id="KW-1185">Reference proteome</keyword>
<comment type="caution">
    <text evidence="2">The sequence shown here is derived from an EMBL/GenBank/DDBJ whole genome shotgun (WGS) entry which is preliminary data.</text>
</comment>
<proteinExistence type="predicted"/>
<reference evidence="2" key="1">
    <citation type="submission" date="2023-08" db="EMBL/GenBank/DDBJ databases">
        <title>Pelteobagrus vachellii genome.</title>
        <authorList>
            <person name="Liu H."/>
        </authorList>
    </citation>
    <scope>NUCLEOTIDE SEQUENCE</scope>
    <source>
        <strain evidence="2">PRFRI_2022a</strain>
        <tissue evidence="2">Muscle</tissue>
    </source>
</reference>